<reference evidence="14" key="1">
    <citation type="journal article" date="2014" name="Int. J. Syst. Evol. Microbiol.">
        <title>Complete genome sequence of Corynebacterium casei LMG S-19264T (=DSM 44701T), isolated from a smear-ripened cheese.</title>
        <authorList>
            <consortium name="US DOE Joint Genome Institute (JGI-PGF)"/>
            <person name="Walter F."/>
            <person name="Albersmeier A."/>
            <person name="Kalinowski J."/>
            <person name="Ruckert C."/>
        </authorList>
    </citation>
    <scope>NUCLEOTIDE SEQUENCE</scope>
    <source>
        <strain evidence="14">KCTC 32513</strain>
    </source>
</reference>
<evidence type="ECO:0000256" key="11">
    <source>
        <dbReference type="SAM" id="Phobius"/>
    </source>
</evidence>
<gene>
    <name evidence="14" type="ORF">GCM10009069_04850</name>
</gene>
<dbReference type="InterPro" id="IPR003660">
    <property type="entry name" value="HAMP_dom"/>
</dbReference>
<feature type="domain" description="HAMP" evidence="13">
    <location>
        <begin position="180"/>
        <end position="233"/>
    </location>
</feature>
<dbReference type="Pfam" id="PF00512">
    <property type="entry name" value="HisKA"/>
    <property type="match status" value="1"/>
</dbReference>
<dbReference type="EC" id="2.7.13.3" evidence="3"/>
<dbReference type="InterPro" id="IPR036890">
    <property type="entry name" value="HATPase_C_sf"/>
</dbReference>
<keyword evidence="5" id="KW-0808">Transferase</keyword>
<evidence type="ECO:0000256" key="4">
    <source>
        <dbReference type="ARBA" id="ARBA00022553"/>
    </source>
</evidence>
<keyword evidence="7 14" id="KW-0418">Kinase</keyword>
<dbReference type="PANTHER" id="PTHR45436:SF8">
    <property type="entry name" value="HISTIDINE KINASE"/>
    <property type="match status" value="1"/>
</dbReference>
<evidence type="ECO:0000313" key="15">
    <source>
        <dbReference type="Proteomes" id="UP000634004"/>
    </source>
</evidence>
<evidence type="ECO:0000256" key="10">
    <source>
        <dbReference type="ARBA" id="ARBA00023136"/>
    </source>
</evidence>
<dbReference type="Proteomes" id="UP000634004">
    <property type="component" value="Unassembled WGS sequence"/>
</dbReference>
<comment type="caution">
    <text evidence="14">The sequence shown here is derived from an EMBL/GenBank/DDBJ whole genome shotgun (WGS) entry which is preliminary data.</text>
</comment>
<dbReference type="SUPFAM" id="SSF47384">
    <property type="entry name" value="Homodimeric domain of signal transducing histidine kinase"/>
    <property type="match status" value="1"/>
</dbReference>
<dbReference type="SMART" id="SM00304">
    <property type="entry name" value="HAMP"/>
    <property type="match status" value="1"/>
</dbReference>
<evidence type="ECO:0000313" key="14">
    <source>
        <dbReference type="EMBL" id="GHA84762.1"/>
    </source>
</evidence>
<dbReference type="InterPro" id="IPR050428">
    <property type="entry name" value="TCS_sensor_his_kinase"/>
</dbReference>
<dbReference type="Gene3D" id="3.30.565.10">
    <property type="entry name" value="Histidine kinase-like ATPase, C-terminal domain"/>
    <property type="match status" value="1"/>
</dbReference>
<dbReference type="Gene3D" id="6.10.340.10">
    <property type="match status" value="1"/>
</dbReference>
<dbReference type="InterPro" id="IPR003594">
    <property type="entry name" value="HATPase_dom"/>
</dbReference>
<dbReference type="AlphaFoldDB" id="A0A8J3CLR6"/>
<dbReference type="SMART" id="SM00388">
    <property type="entry name" value="HisKA"/>
    <property type="match status" value="1"/>
</dbReference>
<feature type="transmembrane region" description="Helical" evidence="11">
    <location>
        <begin position="160"/>
        <end position="179"/>
    </location>
</feature>
<feature type="domain" description="Histidine kinase" evidence="12">
    <location>
        <begin position="241"/>
        <end position="450"/>
    </location>
</feature>
<comment type="catalytic activity">
    <reaction evidence="1">
        <text>ATP + protein L-histidine = ADP + protein N-phospho-L-histidine.</text>
        <dbReference type="EC" id="2.7.13.3"/>
    </reaction>
</comment>
<accession>A0A8J3CLR6</accession>
<dbReference type="InterPro" id="IPR005467">
    <property type="entry name" value="His_kinase_dom"/>
</dbReference>
<evidence type="ECO:0000256" key="9">
    <source>
        <dbReference type="ARBA" id="ARBA00023012"/>
    </source>
</evidence>
<keyword evidence="6 11" id="KW-0812">Transmembrane</keyword>
<feature type="transmembrane region" description="Helical" evidence="11">
    <location>
        <begin position="12"/>
        <end position="36"/>
    </location>
</feature>
<dbReference type="EMBL" id="BMZH01000002">
    <property type="protein sequence ID" value="GHA84762.1"/>
    <property type="molecule type" value="Genomic_DNA"/>
</dbReference>
<dbReference type="Gene3D" id="1.10.287.130">
    <property type="match status" value="1"/>
</dbReference>
<dbReference type="SUPFAM" id="SSF55874">
    <property type="entry name" value="ATPase domain of HSP90 chaperone/DNA topoisomerase II/histidine kinase"/>
    <property type="match status" value="1"/>
</dbReference>
<keyword evidence="15" id="KW-1185">Reference proteome</keyword>
<comment type="subcellular location">
    <subcellularLocation>
        <location evidence="2">Membrane</location>
    </subcellularLocation>
</comment>
<dbReference type="GO" id="GO:0005886">
    <property type="term" value="C:plasma membrane"/>
    <property type="evidence" value="ECO:0007669"/>
    <property type="project" value="TreeGrafter"/>
</dbReference>
<evidence type="ECO:0000256" key="8">
    <source>
        <dbReference type="ARBA" id="ARBA00022989"/>
    </source>
</evidence>
<evidence type="ECO:0000256" key="5">
    <source>
        <dbReference type="ARBA" id="ARBA00022679"/>
    </source>
</evidence>
<keyword evidence="4" id="KW-0597">Phosphoprotein</keyword>
<organism evidence="14 15">
    <name type="scientific">Algimonas arctica</name>
    <dbReference type="NCBI Taxonomy" id="1479486"/>
    <lineage>
        <taxon>Bacteria</taxon>
        <taxon>Pseudomonadati</taxon>
        <taxon>Pseudomonadota</taxon>
        <taxon>Alphaproteobacteria</taxon>
        <taxon>Maricaulales</taxon>
        <taxon>Robiginitomaculaceae</taxon>
        <taxon>Algimonas</taxon>
    </lineage>
</organism>
<evidence type="ECO:0000256" key="3">
    <source>
        <dbReference type="ARBA" id="ARBA00012438"/>
    </source>
</evidence>
<dbReference type="SMART" id="SM00387">
    <property type="entry name" value="HATPase_c"/>
    <property type="match status" value="1"/>
</dbReference>
<evidence type="ECO:0000256" key="7">
    <source>
        <dbReference type="ARBA" id="ARBA00022777"/>
    </source>
</evidence>
<evidence type="ECO:0000259" key="12">
    <source>
        <dbReference type="PROSITE" id="PS50109"/>
    </source>
</evidence>
<dbReference type="PROSITE" id="PS50885">
    <property type="entry name" value="HAMP"/>
    <property type="match status" value="1"/>
</dbReference>
<dbReference type="SUPFAM" id="SSF158472">
    <property type="entry name" value="HAMP domain-like"/>
    <property type="match status" value="1"/>
</dbReference>
<name>A0A8J3CLR6_9PROT</name>
<dbReference type="InterPro" id="IPR004358">
    <property type="entry name" value="Sig_transdc_His_kin-like_C"/>
</dbReference>
<proteinExistence type="predicted"/>
<keyword evidence="10 11" id="KW-0472">Membrane</keyword>
<dbReference type="PROSITE" id="PS50109">
    <property type="entry name" value="HIS_KIN"/>
    <property type="match status" value="1"/>
</dbReference>
<reference evidence="14" key="2">
    <citation type="submission" date="2020-09" db="EMBL/GenBank/DDBJ databases">
        <authorList>
            <person name="Sun Q."/>
            <person name="Kim S."/>
        </authorList>
    </citation>
    <scope>NUCLEOTIDE SEQUENCE</scope>
    <source>
        <strain evidence="14">KCTC 32513</strain>
    </source>
</reference>
<dbReference type="GO" id="GO:0000155">
    <property type="term" value="F:phosphorelay sensor kinase activity"/>
    <property type="evidence" value="ECO:0007669"/>
    <property type="project" value="InterPro"/>
</dbReference>
<dbReference type="Pfam" id="PF02518">
    <property type="entry name" value="HATPase_c"/>
    <property type="match status" value="1"/>
</dbReference>
<evidence type="ECO:0000259" key="13">
    <source>
        <dbReference type="PROSITE" id="PS50885"/>
    </source>
</evidence>
<dbReference type="PRINTS" id="PR00344">
    <property type="entry name" value="BCTRLSENSOR"/>
</dbReference>
<evidence type="ECO:0000256" key="1">
    <source>
        <dbReference type="ARBA" id="ARBA00000085"/>
    </source>
</evidence>
<dbReference type="InterPro" id="IPR036097">
    <property type="entry name" value="HisK_dim/P_sf"/>
</dbReference>
<dbReference type="InterPro" id="IPR003661">
    <property type="entry name" value="HisK_dim/P_dom"/>
</dbReference>
<sequence>MFGGPSYRQSLFTKLTLGLTLVPIVVFSVIMFWAGLRTQNTLHQELVYQINDEMAALAEIYVGSGVKAVSAGIDQRLTLTPLTRAGAHYSFIARGGETLAGDLGPLPDGASDITKTVTLADERFGPLLMRSTIFSGGEVLNVARETAAQRRALSGSLRDYFIGVAAILGLSLILIVITVRRLRRRLSTMNSIFARVGDGDIDARLSTLGQADELSVLAEHINAMIARTGRLLTLRKRVTDQVAHEMRSPLTRLDASLFRIENNAGPNEEIDQARDELKHCINLLDGLLDISSLDAQQGDKRGFETIDFSQLVEAIADLFDPVAEDENKPLQLSIDRDVHVFGSSSQLGRLLSNLFDNALKYAFDETAISISLKREGEFAVLRVSNRGAPISAEAARDIFTPFFRNPDMSAKKGYGLGLALSRSIANRHDGFLELEPTPQRILFKLTLPIV</sequence>
<evidence type="ECO:0000256" key="6">
    <source>
        <dbReference type="ARBA" id="ARBA00022692"/>
    </source>
</evidence>
<dbReference type="CDD" id="cd00082">
    <property type="entry name" value="HisKA"/>
    <property type="match status" value="1"/>
</dbReference>
<dbReference type="Pfam" id="PF00672">
    <property type="entry name" value="HAMP"/>
    <property type="match status" value="1"/>
</dbReference>
<evidence type="ECO:0000256" key="2">
    <source>
        <dbReference type="ARBA" id="ARBA00004370"/>
    </source>
</evidence>
<dbReference type="RefSeq" id="WP_189495077.1">
    <property type="nucleotide sequence ID" value="NZ_BMZH01000002.1"/>
</dbReference>
<keyword evidence="9" id="KW-0902">Two-component regulatory system</keyword>
<dbReference type="PANTHER" id="PTHR45436">
    <property type="entry name" value="SENSOR HISTIDINE KINASE YKOH"/>
    <property type="match status" value="1"/>
</dbReference>
<protein>
    <recommendedName>
        <fullName evidence="3">histidine kinase</fullName>
        <ecNumber evidence="3">2.7.13.3</ecNumber>
    </recommendedName>
</protein>
<dbReference type="CDD" id="cd06225">
    <property type="entry name" value="HAMP"/>
    <property type="match status" value="1"/>
</dbReference>
<keyword evidence="8 11" id="KW-1133">Transmembrane helix</keyword>